<keyword evidence="2" id="KW-1185">Reference proteome</keyword>
<comment type="caution">
    <text evidence="1">The sequence shown here is derived from an EMBL/GenBank/DDBJ whole genome shotgun (WGS) entry which is preliminary data.</text>
</comment>
<dbReference type="EMBL" id="VOAV01000013">
    <property type="protein sequence ID" value="TWO30079.1"/>
    <property type="molecule type" value="Genomic_DNA"/>
</dbReference>
<dbReference type="SUPFAM" id="SSF103084">
    <property type="entry name" value="Holliday junction resolvase RusA"/>
    <property type="match status" value="1"/>
</dbReference>
<dbReference type="Proteomes" id="UP000321599">
    <property type="component" value="Unassembled WGS sequence"/>
</dbReference>
<evidence type="ECO:0000313" key="1">
    <source>
        <dbReference type="EMBL" id="TWO30079.1"/>
    </source>
</evidence>
<dbReference type="RefSeq" id="WP_147498670.1">
    <property type="nucleotide sequence ID" value="NZ_VOAV01000013.1"/>
</dbReference>
<organism evidence="1 2">
    <name type="scientific">Campylobacter lanienae</name>
    <dbReference type="NCBI Taxonomy" id="75658"/>
    <lineage>
        <taxon>Bacteria</taxon>
        <taxon>Pseudomonadati</taxon>
        <taxon>Campylobacterota</taxon>
        <taxon>Epsilonproteobacteria</taxon>
        <taxon>Campylobacterales</taxon>
        <taxon>Campylobacteraceae</taxon>
        <taxon>Campylobacter</taxon>
    </lineage>
</organism>
<dbReference type="Pfam" id="PF05866">
    <property type="entry name" value="RusA"/>
    <property type="match status" value="1"/>
</dbReference>
<dbReference type="InterPro" id="IPR008822">
    <property type="entry name" value="Endonuclease_RusA-like"/>
</dbReference>
<dbReference type="Gene3D" id="3.30.1330.70">
    <property type="entry name" value="Holliday junction resolvase RusA"/>
    <property type="match status" value="1"/>
</dbReference>
<protein>
    <submittedName>
        <fullName evidence="1">RusA family crossover junction endodeoxyribonuclease</fullName>
    </submittedName>
</protein>
<gene>
    <name evidence="1" type="ORF">XK09_01825</name>
</gene>
<accession>A0ABY3GA81</accession>
<proteinExistence type="predicted"/>
<reference evidence="1 2" key="1">
    <citation type="submission" date="2019-07" db="EMBL/GenBank/DDBJ databases">
        <title>Rapid identification of Enteric Bacteria from Whole Genome Sequences (WGS) using Average Nucleotide Identity (ANI).</title>
        <authorList>
            <person name="Lane C."/>
        </authorList>
    </citation>
    <scope>NUCLEOTIDE SEQUENCE [LARGE SCALE GENOMIC DNA]</scope>
    <source>
        <strain evidence="1 2">2013D-9588</strain>
    </source>
</reference>
<evidence type="ECO:0000313" key="2">
    <source>
        <dbReference type="Proteomes" id="UP000321599"/>
    </source>
</evidence>
<sequence>MKCWKKSVKSIKILNQQSTKMKQIIVYKHKPASINNKNDNAKTAYQNSLREVANQQNAFIMDGDLIVDILWRQSNPADIDNIIKYTLDALKGICYNDDKSIIKLTISKEHSTNDQLTITIKSKFIISKFIKKIVFKTIIKPLLRYINSNYQDMLTAQIPKPKIEPIPKISPPKPINQNNDITTNLTQDIISALNSQKNKIDIVKFSIKGQKLILYPQIAQNLSAKERSNTIKSIQESLINTLSNRDYLANFQIAFGSNASKNAKKIVINKI</sequence>
<name>A0ABY3GA81_9BACT</name>
<dbReference type="InterPro" id="IPR036614">
    <property type="entry name" value="RusA-like_sf"/>
</dbReference>